<comment type="function">
    <text evidence="1">SASP are bound to spore DNA. They are double-stranded DNA-binding proteins that cause DNA to change to an a-like conformation. They protect the DNA backbone from chemical and enzymatic cleavage and are thus involved in dormant spore's high resistance to UV light.</text>
</comment>
<evidence type="ECO:0000256" key="4">
    <source>
        <dbReference type="ARBA" id="ARBA00023125"/>
    </source>
</evidence>
<dbReference type="AlphaFoldDB" id="A0A8A7KCW6"/>
<dbReference type="KEGG" id="ifn:GM661_08115"/>
<evidence type="ECO:0000256" key="3">
    <source>
        <dbReference type="ARBA" id="ARBA00022969"/>
    </source>
</evidence>
<reference evidence="5" key="1">
    <citation type="submission" date="2019-12" db="EMBL/GenBank/DDBJ databases">
        <authorList>
            <person name="zhang j."/>
            <person name="sun C.M."/>
        </authorList>
    </citation>
    <scope>NUCLEOTIDE SEQUENCE</scope>
    <source>
        <strain evidence="5">NS-1</strain>
    </source>
</reference>
<sequence length="80" mass="8950">MYYLSGGGFLSRKKRILNPLARDALDSLKYEVANELGLIDKINKQGWGDMTTREVGKLGGTMVKKMVKMAEDKIANNSDR</sequence>
<dbReference type="Pfam" id="PF00269">
    <property type="entry name" value="SASP"/>
    <property type="match status" value="1"/>
</dbReference>
<keyword evidence="4" id="KW-0238">DNA-binding</keyword>
<dbReference type="GO" id="GO:0030435">
    <property type="term" value="P:sporulation resulting in formation of a cellular spore"/>
    <property type="evidence" value="ECO:0007669"/>
    <property type="project" value="UniProtKB-KW"/>
</dbReference>
<comment type="similarity">
    <text evidence="2">Belongs to the alpha/beta-type SASP family.</text>
</comment>
<dbReference type="PROSITE" id="PS00304">
    <property type="entry name" value="SASP_1"/>
    <property type="match status" value="1"/>
</dbReference>
<dbReference type="PANTHER" id="PTHR36107">
    <property type="entry name" value="SMALL, ACID-SOLUBLE SPORE PROTEIN A"/>
    <property type="match status" value="1"/>
</dbReference>
<evidence type="ECO:0000313" key="6">
    <source>
        <dbReference type="Proteomes" id="UP000665020"/>
    </source>
</evidence>
<gene>
    <name evidence="5" type="ORF">GM661_08115</name>
</gene>
<evidence type="ECO:0000256" key="1">
    <source>
        <dbReference type="ARBA" id="ARBA00003863"/>
    </source>
</evidence>
<dbReference type="Gene3D" id="6.10.10.80">
    <property type="entry name" value="Small, acid-soluble spore protein, alpha/beta type-like"/>
    <property type="match status" value="1"/>
</dbReference>
<evidence type="ECO:0000256" key="2">
    <source>
        <dbReference type="ARBA" id="ARBA00005442"/>
    </source>
</evidence>
<dbReference type="Proteomes" id="UP000665020">
    <property type="component" value="Chromosome"/>
</dbReference>
<evidence type="ECO:0000313" key="5">
    <source>
        <dbReference type="EMBL" id="QTL97945.1"/>
    </source>
</evidence>
<dbReference type="GO" id="GO:0003690">
    <property type="term" value="F:double-stranded DNA binding"/>
    <property type="evidence" value="ECO:0007669"/>
    <property type="project" value="InterPro"/>
</dbReference>
<proteinExistence type="inferred from homology"/>
<dbReference type="EMBL" id="CP046640">
    <property type="protein sequence ID" value="QTL97945.1"/>
    <property type="molecule type" value="Genomic_DNA"/>
</dbReference>
<dbReference type="InterPro" id="IPR038300">
    <property type="entry name" value="SASP_sf_alpha/beta"/>
</dbReference>
<name>A0A8A7KCW6_9FIRM</name>
<dbReference type="InterPro" id="IPR018126">
    <property type="entry name" value="SASP_alpha/beta-type_CS"/>
</dbReference>
<keyword evidence="3" id="KW-0749">Sporulation</keyword>
<protein>
    <submittedName>
        <fullName evidence="5">Small, acid-soluble spore protein, alpha/beta type</fullName>
    </submittedName>
</protein>
<accession>A0A8A7KCW6</accession>
<organism evidence="5 6">
    <name type="scientific">Iocasia fonsfrigidae</name>
    <dbReference type="NCBI Taxonomy" id="2682810"/>
    <lineage>
        <taxon>Bacteria</taxon>
        <taxon>Bacillati</taxon>
        <taxon>Bacillota</taxon>
        <taxon>Clostridia</taxon>
        <taxon>Halanaerobiales</taxon>
        <taxon>Halanaerobiaceae</taxon>
        <taxon>Iocasia</taxon>
    </lineage>
</organism>
<dbReference type="InterPro" id="IPR050847">
    <property type="entry name" value="SASP_DNA-binding"/>
</dbReference>
<keyword evidence="6" id="KW-1185">Reference proteome</keyword>
<dbReference type="PANTHER" id="PTHR36107:SF1">
    <property type="entry name" value="SMALL, ACID-SOLUBLE SPORE PROTEIN A"/>
    <property type="match status" value="1"/>
</dbReference>
<dbReference type="GO" id="GO:0006265">
    <property type="term" value="P:DNA topological change"/>
    <property type="evidence" value="ECO:0007669"/>
    <property type="project" value="InterPro"/>
</dbReference>
<dbReference type="InterPro" id="IPR001448">
    <property type="entry name" value="SASP_alpha/beta-type"/>
</dbReference>